<dbReference type="RefSeq" id="WP_239796900.1">
    <property type="nucleotide sequence ID" value="NZ_OU912926.1"/>
</dbReference>
<dbReference type="EMBL" id="OU912926">
    <property type="protein sequence ID" value="CAG9933054.1"/>
    <property type="molecule type" value="Genomic_DNA"/>
</dbReference>
<evidence type="ECO:0000313" key="2">
    <source>
        <dbReference type="Proteomes" id="UP000839052"/>
    </source>
</evidence>
<evidence type="ECO:0000313" key="1">
    <source>
        <dbReference type="EMBL" id="CAG9933054.1"/>
    </source>
</evidence>
<accession>A0ABN8AJX7</accession>
<reference evidence="1 2" key="1">
    <citation type="submission" date="2021-10" db="EMBL/GenBank/DDBJ databases">
        <authorList>
            <person name="Koch H."/>
        </authorList>
    </citation>
    <scope>NUCLEOTIDE SEQUENCE [LARGE SCALE GENOMIC DNA]</scope>
    <source>
        <strain evidence="1">6680</strain>
    </source>
</reference>
<name>A0ABN8AJX7_9PROT</name>
<sequence length="87" mass="10187">MSIWSKEDTELAKSLSKKYNEVKTPQEFDAFVSRLESKIETECRAQCDLEAGKKLEDSYQKLLDHVGRECRFIGKVALRIMARREHH</sequence>
<keyword evidence="2" id="KW-1185">Reference proteome</keyword>
<organism evidence="1 2">
    <name type="scientific">Candidatus Nitrotoga arctica</name>
    <dbReference type="NCBI Taxonomy" id="453162"/>
    <lineage>
        <taxon>Bacteria</taxon>
        <taxon>Pseudomonadati</taxon>
        <taxon>Pseudomonadota</taxon>
        <taxon>Betaproteobacteria</taxon>
        <taxon>Nitrosomonadales</taxon>
        <taxon>Gallionellaceae</taxon>
        <taxon>Candidatus Nitrotoga</taxon>
    </lineage>
</organism>
<protein>
    <submittedName>
        <fullName evidence="1">Uncharacterized protein</fullName>
    </submittedName>
</protein>
<dbReference type="Proteomes" id="UP000839052">
    <property type="component" value="Chromosome"/>
</dbReference>
<gene>
    <name evidence="1" type="ORF">NTG6680_1805</name>
</gene>
<proteinExistence type="predicted"/>